<evidence type="ECO:0000313" key="3">
    <source>
        <dbReference type="Proteomes" id="UP000436468"/>
    </source>
</evidence>
<organism evidence="2 3">
    <name type="scientific">Bradyrhizobium pachyrhizi</name>
    <dbReference type="NCBI Taxonomy" id="280333"/>
    <lineage>
        <taxon>Bacteria</taxon>
        <taxon>Pseudomonadati</taxon>
        <taxon>Pseudomonadota</taxon>
        <taxon>Alphaproteobacteria</taxon>
        <taxon>Hyphomicrobiales</taxon>
        <taxon>Nitrobacteraceae</taxon>
        <taxon>Bradyrhizobium</taxon>
    </lineage>
</organism>
<dbReference type="RefSeq" id="WP_210253974.1">
    <property type="nucleotide sequence ID" value="NZ_WQNF01000010.1"/>
</dbReference>
<sequence>MNSKSAVATSNKWRENLPPNCPPKDAGPLTPRLLLRLTSSSSFTDDDFKSHAALGKPCLGAKLCEWSSCSMFLEGTSKAQLDDLRKYPNLRSKNVVAFVKIDSASGEGKVSTGRHVDFWMYRSFSPRDNIDSWVTVDDYK</sequence>
<evidence type="ECO:0000313" key="2">
    <source>
        <dbReference type="EMBL" id="MVT66877.1"/>
    </source>
</evidence>
<feature type="region of interest" description="Disordered" evidence="1">
    <location>
        <begin position="1"/>
        <end position="29"/>
    </location>
</feature>
<protein>
    <submittedName>
        <fullName evidence="2">Uncharacterized protein</fullName>
    </submittedName>
</protein>
<accession>A0A844SLQ3</accession>
<reference evidence="2 3" key="1">
    <citation type="submission" date="2019-12" db="EMBL/GenBank/DDBJ databases">
        <title>Draft genome sequences Bradyrhizobium cajani AMBPC1010, Bradyrhizobium pachyrhizi AMBPC1040 and Bradyrhizobium yuanmingense ALSPC3051, three plant growth promoting strains isolated from nodules of Cajanus cajan L. in Dominican Republic.</title>
        <authorList>
            <person name="Flores-Felix J.D."/>
            <person name="Araujo J."/>
            <person name="Diaz-Alcantara C."/>
            <person name="Gonzalez-Andres F."/>
            <person name="Velazquez E."/>
        </authorList>
    </citation>
    <scope>NUCLEOTIDE SEQUENCE [LARGE SCALE GENOMIC DNA]</scope>
    <source>
        <strain evidence="2 3">1040</strain>
    </source>
</reference>
<dbReference type="EMBL" id="WQNF01000010">
    <property type="protein sequence ID" value="MVT66877.1"/>
    <property type="molecule type" value="Genomic_DNA"/>
</dbReference>
<dbReference type="AlphaFoldDB" id="A0A844SLQ3"/>
<gene>
    <name evidence="2" type="ORF">GPL21_17395</name>
</gene>
<comment type="caution">
    <text evidence="2">The sequence shown here is derived from an EMBL/GenBank/DDBJ whole genome shotgun (WGS) entry which is preliminary data.</text>
</comment>
<feature type="compositionally biased region" description="Polar residues" evidence="1">
    <location>
        <begin position="1"/>
        <end position="11"/>
    </location>
</feature>
<name>A0A844SLQ3_9BRAD</name>
<dbReference type="Proteomes" id="UP000436468">
    <property type="component" value="Unassembled WGS sequence"/>
</dbReference>
<evidence type="ECO:0000256" key="1">
    <source>
        <dbReference type="SAM" id="MobiDB-lite"/>
    </source>
</evidence>
<keyword evidence="3" id="KW-1185">Reference proteome</keyword>
<proteinExistence type="predicted"/>